<accession>A0A366HBG7</accession>
<organism evidence="4 5">
    <name type="scientific">Roseimicrobium gellanilyticum</name>
    <dbReference type="NCBI Taxonomy" id="748857"/>
    <lineage>
        <taxon>Bacteria</taxon>
        <taxon>Pseudomonadati</taxon>
        <taxon>Verrucomicrobiota</taxon>
        <taxon>Verrucomicrobiia</taxon>
        <taxon>Verrucomicrobiales</taxon>
        <taxon>Verrucomicrobiaceae</taxon>
        <taxon>Roseimicrobium</taxon>
    </lineage>
</organism>
<dbReference type="AlphaFoldDB" id="A0A366HBG7"/>
<dbReference type="CDD" id="cd00838">
    <property type="entry name" value="MPP_superfamily"/>
    <property type="match status" value="1"/>
</dbReference>
<feature type="domain" description="Calcineurin-like phosphoesterase" evidence="3">
    <location>
        <begin position="144"/>
        <end position="344"/>
    </location>
</feature>
<evidence type="ECO:0000256" key="1">
    <source>
        <dbReference type="SAM" id="MobiDB-lite"/>
    </source>
</evidence>
<dbReference type="Proteomes" id="UP000253426">
    <property type="component" value="Unassembled WGS sequence"/>
</dbReference>
<dbReference type="GO" id="GO:0016787">
    <property type="term" value="F:hydrolase activity"/>
    <property type="evidence" value="ECO:0007669"/>
    <property type="project" value="InterPro"/>
</dbReference>
<proteinExistence type="predicted"/>
<keyword evidence="2" id="KW-0732">Signal</keyword>
<dbReference type="InterPro" id="IPR004843">
    <property type="entry name" value="Calcineurin-like_PHP"/>
</dbReference>
<dbReference type="PANTHER" id="PTHR43143:SF1">
    <property type="entry name" value="SERINE_THREONINE-PROTEIN PHOSPHATASE CPPED1"/>
    <property type="match status" value="1"/>
</dbReference>
<dbReference type="PANTHER" id="PTHR43143">
    <property type="entry name" value="METALLOPHOSPHOESTERASE, CALCINEURIN SUPERFAMILY"/>
    <property type="match status" value="1"/>
</dbReference>
<evidence type="ECO:0000259" key="3">
    <source>
        <dbReference type="Pfam" id="PF00149"/>
    </source>
</evidence>
<comment type="caution">
    <text evidence="4">The sequence shown here is derived from an EMBL/GenBank/DDBJ whole genome shotgun (WGS) entry which is preliminary data.</text>
</comment>
<feature type="compositionally biased region" description="Low complexity" evidence="1">
    <location>
        <begin position="20"/>
        <end position="31"/>
    </location>
</feature>
<gene>
    <name evidence="4" type="ORF">DES53_110122</name>
</gene>
<dbReference type="EMBL" id="QNRR01000010">
    <property type="protein sequence ID" value="RBP39098.1"/>
    <property type="molecule type" value="Genomic_DNA"/>
</dbReference>
<name>A0A366HBG7_9BACT</name>
<keyword evidence="5" id="KW-1185">Reference proteome</keyword>
<dbReference type="OrthoDB" id="9809781at2"/>
<dbReference type="Pfam" id="PF00149">
    <property type="entry name" value="Metallophos"/>
    <property type="match status" value="1"/>
</dbReference>
<evidence type="ECO:0000313" key="5">
    <source>
        <dbReference type="Proteomes" id="UP000253426"/>
    </source>
</evidence>
<feature type="region of interest" description="Disordered" evidence="1">
    <location>
        <begin position="20"/>
        <end position="43"/>
    </location>
</feature>
<dbReference type="SUPFAM" id="SSF56300">
    <property type="entry name" value="Metallo-dependent phosphatases"/>
    <property type="match status" value="1"/>
</dbReference>
<protein>
    <submittedName>
        <fullName evidence="4">Calcineurin-like phosphoesterase family protein</fullName>
    </submittedName>
</protein>
<dbReference type="Gene3D" id="3.60.21.10">
    <property type="match status" value="1"/>
</dbReference>
<dbReference type="RefSeq" id="WP_113960864.1">
    <property type="nucleotide sequence ID" value="NZ_QNRR01000010.1"/>
</dbReference>
<evidence type="ECO:0000313" key="4">
    <source>
        <dbReference type="EMBL" id="RBP39098.1"/>
    </source>
</evidence>
<dbReference type="InterPro" id="IPR051918">
    <property type="entry name" value="STPP_CPPED1"/>
</dbReference>
<feature type="signal peptide" evidence="2">
    <location>
        <begin position="1"/>
        <end position="23"/>
    </location>
</feature>
<feature type="chain" id="PRO_5016669798" evidence="2">
    <location>
        <begin position="24"/>
        <end position="404"/>
    </location>
</feature>
<dbReference type="InterPro" id="IPR029052">
    <property type="entry name" value="Metallo-depent_PP-like"/>
</dbReference>
<reference evidence="4 5" key="1">
    <citation type="submission" date="2018-06" db="EMBL/GenBank/DDBJ databases">
        <title>Genomic Encyclopedia of Type Strains, Phase IV (KMG-IV): sequencing the most valuable type-strain genomes for metagenomic binning, comparative biology and taxonomic classification.</title>
        <authorList>
            <person name="Goeker M."/>
        </authorList>
    </citation>
    <scope>NUCLEOTIDE SEQUENCE [LARGE SCALE GENOMIC DNA]</scope>
    <source>
        <strain evidence="4 5">DSM 25532</strain>
    </source>
</reference>
<evidence type="ECO:0000256" key="2">
    <source>
        <dbReference type="SAM" id="SignalP"/>
    </source>
</evidence>
<sequence>MKRRHFLASATTGIAAISQAASAQTPATPAQTAPPSPAGDALATTPPVVMAPRADGAEIVWGISRHARGWVEVKQDAEVKRFGGNAFGFSTQGTKGLRVRLHDFAPGTTHTYRTVTESMTEPAVREESPWRTLRTLAPKAEETHFLVWNDTHQNKETITRLHAASPDSADFLLWNGDICNDWHKEEQIIPTLLHPAGTDFTAQRPLFFVWGNHDLRGQYGYQLADHAAAPEGHSYYAFRSGPVAVVCLNTGEDKDDDHPSFKGRVACEPLRREQAAWLRSHVLTTPELRDAPYRVVFCHIPLRWLNESEEGRTYDAFSRRSRDLWHEALVEWKAQIVVSGHTHEHAWLPQSPERPYAQLVGGGPKPDAATFTEAHANGSRLQFTMRNLQGEVLRQHEFAPLRTT</sequence>